<proteinExistence type="predicted"/>
<dbReference type="EMBL" id="BGZK01000023">
    <property type="protein sequence ID" value="GBP06645.1"/>
    <property type="molecule type" value="Genomic_DNA"/>
</dbReference>
<reference evidence="2 3" key="1">
    <citation type="journal article" date="2019" name="Commun. Biol.">
        <title>The bagworm genome reveals a unique fibroin gene that provides high tensile strength.</title>
        <authorList>
            <person name="Kono N."/>
            <person name="Nakamura H."/>
            <person name="Ohtoshi R."/>
            <person name="Tomita M."/>
            <person name="Numata K."/>
            <person name="Arakawa K."/>
        </authorList>
    </citation>
    <scope>NUCLEOTIDE SEQUENCE [LARGE SCALE GENOMIC DNA]</scope>
</reference>
<comment type="caution">
    <text evidence="2">The sequence shown here is derived from an EMBL/GenBank/DDBJ whole genome shotgun (WGS) entry which is preliminary data.</text>
</comment>
<name>A0A4C1SXJ3_EUMVA</name>
<dbReference type="Proteomes" id="UP000299102">
    <property type="component" value="Unassembled WGS sequence"/>
</dbReference>
<gene>
    <name evidence="2" type="ORF">EVAR_92614_1</name>
</gene>
<evidence type="ECO:0000313" key="3">
    <source>
        <dbReference type="Proteomes" id="UP000299102"/>
    </source>
</evidence>
<evidence type="ECO:0000313" key="2">
    <source>
        <dbReference type="EMBL" id="GBP06645.1"/>
    </source>
</evidence>
<accession>A0A4C1SXJ3</accession>
<feature type="compositionally biased region" description="Polar residues" evidence="1">
    <location>
        <begin position="82"/>
        <end position="100"/>
    </location>
</feature>
<evidence type="ECO:0000256" key="1">
    <source>
        <dbReference type="SAM" id="MobiDB-lite"/>
    </source>
</evidence>
<organism evidence="2 3">
    <name type="scientific">Eumeta variegata</name>
    <name type="common">Bagworm moth</name>
    <name type="synonym">Eumeta japonica</name>
    <dbReference type="NCBI Taxonomy" id="151549"/>
    <lineage>
        <taxon>Eukaryota</taxon>
        <taxon>Metazoa</taxon>
        <taxon>Ecdysozoa</taxon>
        <taxon>Arthropoda</taxon>
        <taxon>Hexapoda</taxon>
        <taxon>Insecta</taxon>
        <taxon>Pterygota</taxon>
        <taxon>Neoptera</taxon>
        <taxon>Endopterygota</taxon>
        <taxon>Lepidoptera</taxon>
        <taxon>Glossata</taxon>
        <taxon>Ditrysia</taxon>
        <taxon>Tineoidea</taxon>
        <taxon>Psychidae</taxon>
        <taxon>Oiketicinae</taxon>
        <taxon>Eumeta</taxon>
    </lineage>
</organism>
<sequence>MAKTEPLGLGSHDPAAPAPVFDVKKSFGGSELRCGAKLIILEGRQTGGGVTTTTSERRGRNHRVFICPSRPTRRVLFDIAVTSQAGQSRTGQDGTRSTFVGESVQRSRRSSESEQSETNAKRRGSPAVQSGCSPRAALAAGSGQPSPCAIIDVILEQDTCGHAVPLSV</sequence>
<protein>
    <submittedName>
        <fullName evidence="2">Uncharacterized protein</fullName>
    </submittedName>
</protein>
<feature type="region of interest" description="Disordered" evidence="1">
    <location>
        <begin position="82"/>
        <end position="144"/>
    </location>
</feature>
<dbReference type="AlphaFoldDB" id="A0A4C1SXJ3"/>
<keyword evidence="3" id="KW-1185">Reference proteome</keyword>